<feature type="region of interest" description="Disordered" evidence="1">
    <location>
        <begin position="16"/>
        <end position="46"/>
    </location>
</feature>
<dbReference type="AlphaFoldDB" id="A0A9P0YU22"/>
<comment type="caution">
    <text evidence="2">The sequence shown here is derived from an EMBL/GenBank/DDBJ whole genome shotgun (WGS) entry which is preliminary data.</text>
</comment>
<organism evidence="2 3">
    <name type="scientific">Cuscuta europaea</name>
    <name type="common">European dodder</name>
    <dbReference type="NCBI Taxonomy" id="41803"/>
    <lineage>
        <taxon>Eukaryota</taxon>
        <taxon>Viridiplantae</taxon>
        <taxon>Streptophyta</taxon>
        <taxon>Embryophyta</taxon>
        <taxon>Tracheophyta</taxon>
        <taxon>Spermatophyta</taxon>
        <taxon>Magnoliopsida</taxon>
        <taxon>eudicotyledons</taxon>
        <taxon>Gunneridae</taxon>
        <taxon>Pentapetalae</taxon>
        <taxon>asterids</taxon>
        <taxon>lamiids</taxon>
        <taxon>Solanales</taxon>
        <taxon>Convolvulaceae</taxon>
        <taxon>Cuscuteae</taxon>
        <taxon>Cuscuta</taxon>
        <taxon>Cuscuta subgen. Cuscuta</taxon>
    </lineage>
</organism>
<dbReference type="OrthoDB" id="1737504at2759"/>
<reference evidence="2" key="1">
    <citation type="submission" date="2022-07" db="EMBL/GenBank/DDBJ databases">
        <authorList>
            <person name="Macas J."/>
            <person name="Novak P."/>
            <person name="Neumann P."/>
        </authorList>
    </citation>
    <scope>NUCLEOTIDE SEQUENCE</scope>
</reference>
<proteinExistence type="predicted"/>
<evidence type="ECO:0000313" key="2">
    <source>
        <dbReference type="EMBL" id="CAH9075841.1"/>
    </source>
</evidence>
<dbReference type="Proteomes" id="UP001152484">
    <property type="component" value="Unassembled WGS sequence"/>
</dbReference>
<name>A0A9P0YU22_CUSEU</name>
<evidence type="ECO:0000256" key="1">
    <source>
        <dbReference type="SAM" id="MobiDB-lite"/>
    </source>
</evidence>
<accession>A0A9P0YU22</accession>
<sequence length="108" mass="12664">MGHSYLKYEKQTHAPYTFSPKRQKHKTTEIHNRSMCSKSMTTEAPKHKETIQMTLTQITNTHVDNIAKNTNETLFIVFTRYGPRSRNPTRLLQQQMMFPFPAEVSTFT</sequence>
<protein>
    <submittedName>
        <fullName evidence="2">Uncharacterized protein</fullName>
    </submittedName>
</protein>
<evidence type="ECO:0000313" key="3">
    <source>
        <dbReference type="Proteomes" id="UP001152484"/>
    </source>
</evidence>
<keyword evidence="3" id="KW-1185">Reference proteome</keyword>
<gene>
    <name evidence="2" type="ORF">CEURO_LOCUS5604</name>
</gene>
<dbReference type="EMBL" id="CAMAPE010000010">
    <property type="protein sequence ID" value="CAH9075841.1"/>
    <property type="molecule type" value="Genomic_DNA"/>
</dbReference>